<dbReference type="GO" id="GO:0016740">
    <property type="term" value="F:transferase activity"/>
    <property type="evidence" value="ECO:0007669"/>
    <property type="project" value="UniProtKB-KW"/>
</dbReference>
<dbReference type="InterPro" id="IPR018319">
    <property type="entry name" value="SelA-like"/>
</dbReference>
<evidence type="ECO:0000259" key="1">
    <source>
        <dbReference type="Pfam" id="PF12390"/>
    </source>
</evidence>
<proteinExistence type="predicted"/>
<accession>A0ABW1HZF0</accession>
<dbReference type="Pfam" id="PF12390">
    <property type="entry name" value="Se-cys_synth_N"/>
    <property type="match status" value="1"/>
</dbReference>
<protein>
    <submittedName>
        <fullName evidence="2">L-seryl-tRNA(Sec) selenium transferase</fullName>
    </submittedName>
</protein>
<keyword evidence="2" id="KW-0808">Transferase</keyword>
<dbReference type="Proteomes" id="UP001596207">
    <property type="component" value="Unassembled WGS sequence"/>
</dbReference>
<dbReference type="Pfam" id="PF03841">
    <property type="entry name" value="SelA"/>
    <property type="match status" value="1"/>
</dbReference>
<name>A0ABW1HZF0_9ACTN</name>
<feature type="domain" description="L-seryl-tRNA selenium transferase N-terminal" evidence="1">
    <location>
        <begin position="7"/>
        <end position="46"/>
    </location>
</feature>
<feature type="non-terminal residue" evidence="2">
    <location>
        <position position="101"/>
    </location>
</feature>
<evidence type="ECO:0000313" key="2">
    <source>
        <dbReference type="EMBL" id="MFC5946325.1"/>
    </source>
</evidence>
<comment type="caution">
    <text evidence="2">The sequence shown here is derived from an EMBL/GenBank/DDBJ whole genome shotgun (WGS) entry which is preliminary data.</text>
</comment>
<dbReference type="Gene3D" id="3.90.1150.110">
    <property type="match status" value="1"/>
</dbReference>
<reference evidence="3" key="1">
    <citation type="journal article" date="2019" name="Int. J. Syst. Evol. Microbiol.">
        <title>The Global Catalogue of Microorganisms (GCM) 10K type strain sequencing project: providing services to taxonomists for standard genome sequencing and annotation.</title>
        <authorList>
            <consortium name="The Broad Institute Genomics Platform"/>
            <consortium name="The Broad Institute Genome Sequencing Center for Infectious Disease"/>
            <person name="Wu L."/>
            <person name="Ma J."/>
        </authorList>
    </citation>
    <scope>NUCLEOTIDE SEQUENCE [LARGE SCALE GENOMIC DNA]</scope>
    <source>
        <strain evidence="3">CGMCC 4.7173</strain>
    </source>
</reference>
<dbReference type="EMBL" id="JBHSQQ010000641">
    <property type="protein sequence ID" value="MFC5946325.1"/>
    <property type="molecule type" value="Genomic_DNA"/>
</dbReference>
<gene>
    <name evidence="2" type="ORF">ACFPZ4_33385</name>
</gene>
<sequence length="101" mass="10245">MRDADPRRRVPRTDVLLADPRLAAAVDRLGRDRVKAAIVAAQARARAGEITPDRVRDAALAVLPAATPAAVLNATGVVLHTNLGRAPLSAAAVAAVAAAAG</sequence>
<organism evidence="2 3">
    <name type="scientific">Micromonospora harpali</name>
    <dbReference type="NCBI Taxonomy" id="1490225"/>
    <lineage>
        <taxon>Bacteria</taxon>
        <taxon>Bacillati</taxon>
        <taxon>Actinomycetota</taxon>
        <taxon>Actinomycetes</taxon>
        <taxon>Micromonosporales</taxon>
        <taxon>Micromonosporaceae</taxon>
        <taxon>Micromonospora</taxon>
    </lineage>
</organism>
<evidence type="ECO:0000313" key="3">
    <source>
        <dbReference type="Proteomes" id="UP001596207"/>
    </source>
</evidence>
<dbReference type="InterPro" id="IPR025862">
    <property type="entry name" value="SelA_trans_N_dom"/>
</dbReference>
<keyword evidence="3" id="KW-1185">Reference proteome</keyword>